<dbReference type="SUPFAM" id="SSF53448">
    <property type="entry name" value="Nucleotide-diphospho-sugar transferases"/>
    <property type="match status" value="1"/>
</dbReference>
<name>A0A5C5V1W5_9BACT</name>
<dbReference type="InterPro" id="IPR029044">
    <property type="entry name" value="Nucleotide-diphossugar_trans"/>
</dbReference>
<comment type="similarity">
    <text evidence="3">Belongs to the glycosyltransferase 2 family.</text>
</comment>
<comment type="caution">
    <text evidence="15">The sequence shown here is derived from an EMBL/GenBank/DDBJ whole genome shotgun (WGS) entry which is preliminary data.</text>
</comment>
<dbReference type="GO" id="GO:0006487">
    <property type="term" value="P:protein N-linked glycosylation"/>
    <property type="evidence" value="ECO:0007669"/>
    <property type="project" value="TreeGrafter"/>
</dbReference>
<evidence type="ECO:0000256" key="6">
    <source>
        <dbReference type="ARBA" id="ARBA00022679"/>
    </source>
</evidence>
<evidence type="ECO:0000313" key="15">
    <source>
        <dbReference type="EMBL" id="TWT31685.1"/>
    </source>
</evidence>
<evidence type="ECO:0000256" key="3">
    <source>
        <dbReference type="ARBA" id="ARBA00006739"/>
    </source>
</evidence>
<feature type="compositionally biased region" description="Basic residues" evidence="13">
    <location>
        <begin position="282"/>
        <end position="294"/>
    </location>
</feature>
<dbReference type="InterPro" id="IPR035518">
    <property type="entry name" value="DPG_synthase"/>
</dbReference>
<keyword evidence="16" id="KW-1185">Reference proteome</keyword>
<protein>
    <recommendedName>
        <fullName evidence="4">dolichyl-phosphate beta-glucosyltransferase</fullName>
        <ecNumber evidence="4">2.4.1.117</ecNumber>
    </recommendedName>
</protein>
<dbReference type="Proteomes" id="UP000318878">
    <property type="component" value="Unassembled WGS sequence"/>
</dbReference>
<dbReference type="CDD" id="cd04188">
    <property type="entry name" value="DPG_synthase"/>
    <property type="match status" value="1"/>
</dbReference>
<dbReference type="Gene3D" id="3.90.550.10">
    <property type="entry name" value="Spore Coat Polysaccharide Biosynthesis Protein SpsA, Chain A"/>
    <property type="match status" value="1"/>
</dbReference>
<evidence type="ECO:0000256" key="13">
    <source>
        <dbReference type="SAM" id="MobiDB-lite"/>
    </source>
</evidence>
<evidence type="ECO:0000256" key="11">
    <source>
        <dbReference type="ARBA" id="ARBA00023136"/>
    </source>
</evidence>
<comment type="subcellular location">
    <subcellularLocation>
        <location evidence="1">Endoplasmic reticulum membrane</location>
        <topology evidence="1">Single-pass membrane protein</topology>
    </subcellularLocation>
</comment>
<sequence>MEDHRVPQSLFVIPCYNEADRIDLAAFDAFAVANPEINFLFVNDGSSDATSEILHQFAGRRPDRFMAIDLPHNQGKAEAVRVGMLQALDQEAELIGFLDADLATPLAECRRLQEALARRPEIQMAIGVRLPLAGHAIQRKRIRRWIGRGFARVASTMLGIAIADTQCGAKLLRSNQLARFLFATPFLSRWIFDVEVFARLRIAGDRLAVRDAIYELPLESWREIPGSKLRPRHFLLAIGDLAMIYREYFLSRRWKERAVELRSEPETAADASAPWPAAPHSVRAKIKPTRKASA</sequence>
<accession>A0A5C5V1W5</accession>
<feature type="region of interest" description="Disordered" evidence="13">
    <location>
        <begin position="265"/>
        <end position="294"/>
    </location>
</feature>
<evidence type="ECO:0000256" key="9">
    <source>
        <dbReference type="ARBA" id="ARBA00022968"/>
    </source>
</evidence>
<evidence type="ECO:0000259" key="14">
    <source>
        <dbReference type="Pfam" id="PF00535"/>
    </source>
</evidence>
<keyword evidence="8" id="KW-0256">Endoplasmic reticulum</keyword>
<keyword evidence="10" id="KW-1133">Transmembrane helix</keyword>
<dbReference type="InterPro" id="IPR001173">
    <property type="entry name" value="Glyco_trans_2-like"/>
</dbReference>
<keyword evidence="11" id="KW-0472">Membrane</keyword>
<keyword evidence="6 15" id="KW-0808">Transferase</keyword>
<dbReference type="AlphaFoldDB" id="A0A5C5V1W5"/>
<dbReference type="Pfam" id="PF00535">
    <property type="entry name" value="Glycos_transf_2"/>
    <property type="match status" value="1"/>
</dbReference>
<evidence type="ECO:0000313" key="16">
    <source>
        <dbReference type="Proteomes" id="UP000318878"/>
    </source>
</evidence>
<gene>
    <name evidence="15" type="primary">icaA_2</name>
    <name evidence="15" type="ORF">Enr8_36090</name>
</gene>
<reference evidence="15 16" key="1">
    <citation type="submission" date="2019-02" db="EMBL/GenBank/DDBJ databases">
        <title>Deep-cultivation of Planctomycetes and their phenomic and genomic characterization uncovers novel biology.</title>
        <authorList>
            <person name="Wiegand S."/>
            <person name="Jogler M."/>
            <person name="Boedeker C."/>
            <person name="Pinto D."/>
            <person name="Vollmers J."/>
            <person name="Rivas-Marin E."/>
            <person name="Kohn T."/>
            <person name="Peeters S.H."/>
            <person name="Heuer A."/>
            <person name="Rast P."/>
            <person name="Oberbeckmann S."/>
            <person name="Bunk B."/>
            <person name="Jeske O."/>
            <person name="Meyerdierks A."/>
            <person name="Storesund J.E."/>
            <person name="Kallscheuer N."/>
            <person name="Luecker S."/>
            <person name="Lage O.M."/>
            <person name="Pohl T."/>
            <person name="Merkel B.J."/>
            <person name="Hornburger P."/>
            <person name="Mueller R.-W."/>
            <person name="Bruemmer F."/>
            <person name="Labrenz M."/>
            <person name="Spormann A.M."/>
            <person name="Op Den Camp H."/>
            <person name="Overmann J."/>
            <person name="Amann R."/>
            <person name="Jetten M.S.M."/>
            <person name="Mascher T."/>
            <person name="Medema M.H."/>
            <person name="Devos D.P."/>
            <person name="Kaster A.-K."/>
            <person name="Ovreas L."/>
            <person name="Rohde M."/>
            <person name="Galperin M.Y."/>
            <person name="Jogler C."/>
        </authorList>
    </citation>
    <scope>NUCLEOTIDE SEQUENCE [LARGE SCALE GENOMIC DNA]</scope>
    <source>
        <strain evidence="15 16">Enr8</strain>
    </source>
</reference>
<comment type="pathway">
    <text evidence="2">Protein modification; protein glycosylation.</text>
</comment>
<feature type="domain" description="Glycosyltransferase 2-like" evidence="14">
    <location>
        <begin position="12"/>
        <end position="159"/>
    </location>
</feature>
<dbReference type="PANTHER" id="PTHR10859">
    <property type="entry name" value="GLYCOSYL TRANSFERASE"/>
    <property type="match status" value="1"/>
</dbReference>
<evidence type="ECO:0000256" key="4">
    <source>
        <dbReference type="ARBA" id="ARBA00012583"/>
    </source>
</evidence>
<comment type="catalytic activity">
    <reaction evidence="12">
        <text>a di-trans,poly-cis-dolichyl phosphate + UDP-alpha-D-glucose = a di-trans,poly-cis-dolichyl beta-D-glucosyl phosphate + UDP</text>
        <dbReference type="Rhea" id="RHEA:15401"/>
        <dbReference type="Rhea" id="RHEA-COMP:19498"/>
        <dbReference type="Rhea" id="RHEA-COMP:19502"/>
        <dbReference type="ChEBI" id="CHEBI:57525"/>
        <dbReference type="ChEBI" id="CHEBI:57683"/>
        <dbReference type="ChEBI" id="CHEBI:58223"/>
        <dbReference type="ChEBI" id="CHEBI:58885"/>
        <dbReference type="EC" id="2.4.1.117"/>
    </reaction>
    <physiologicalReaction direction="left-to-right" evidence="12">
        <dbReference type="Rhea" id="RHEA:15402"/>
    </physiologicalReaction>
</comment>
<dbReference type="EMBL" id="SJPF01000004">
    <property type="protein sequence ID" value="TWT31685.1"/>
    <property type="molecule type" value="Genomic_DNA"/>
</dbReference>
<evidence type="ECO:0000256" key="8">
    <source>
        <dbReference type="ARBA" id="ARBA00022824"/>
    </source>
</evidence>
<keyword evidence="5 15" id="KW-0328">Glycosyltransferase</keyword>
<keyword evidence="7" id="KW-0812">Transmembrane</keyword>
<organism evidence="15 16">
    <name type="scientific">Blastopirellula retiformator</name>
    <dbReference type="NCBI Taxonomy" id="2527970"/>
    <lineage>
        <taxon>Bacteria</taxon>
        <taxon>Pseudomonadati</taxon>
        <taxon>Planctomycetota</taxon>
        <taxon>Planctomycetia</taxon>
        <taxon>Pirellulales</taxon>
        <taxon>Pirellulaceae</taxon>
        <taxon>Blastopirellula</taxon>
    </lineage>
</organism>
<evidence type="ECO:0000256" key="7">
    <source>
        <dbReference type="ARBA" id="ARBA00022692"/>
    </source>
</evidence>
<evidence type="ECO:0000256" key="1">
    <source>
        <dbReference type="ARBA" id="ARBA00004389"/>
    </source>
</evidence>
<keyword evidence="9" id="KW-0735">Signal-anchor</keyword>
<dbReference type="EC" id="2.4.1.117" evidence="4"/>
<dbReference type="PANTHER" id="PTHR10859:SF91">
    <property type="entry name" value="DOLICHYL-PHOSPHATE BETA-GLUCOSYLTRANSFERASE"/>
    <property type="match status" value="1"/>
</dbReference>
<proteinExistence type="inferred from homology"/>
<evidence type="ECO:0000256" key="2">
    <source>
        <dbReference type="ARBA" id="ARBA00004922"/>
    </source>
</evidence>
<dbReference type="GO" id="GO:0004581">
    <property type="term" value="F:dolichyl-phosphate beta-glucosyltransferase activity"/>
    <property type="evidence" value="ECO:0007669"/>
    <property type="project" value="UniProtKB-EC"/>
</dbReference>
<dbReference type="OrthoDB" id="9784574at2"/>
<feature type="compositionally biased region" description="Low complexity" evidence="13">
    <location>
        <begin position="268"/>
        <end position="279"/>
    </location>
</feature>
<evidence type="ECO:0000256" key="10">
    <source>
        <dbReference type="ARBA" id="ARBA00022989"/>
    </source>
</evidence>
<evidence type="ECO:0000256" key="5">
    <source>
        <dbReference type="ARBA" id="ARBA00022676"/>
    </source>
</evidence>
<evidence type="ECO:0000256" key="12">
    <source>
        <dbReference type="ARBA" id="ARBA00045097"/>
    </source>
</evidence>